<dbReference type="AlphaFoldDB" id="A0A238XPA0"/>
<dbReference type="PANTHER" id="PTHR46889:SF4">
    <property type="entry name" value="TRANSPOSASE INSO FOR INSERTION SEQUENCE ELEMENT IS911B-RELATED"/>
    <property type="match status" value="1"/>
</dbReference>
<dbReference type="GO" id="GO:0015074">
    <property type="term" value="P:DNA integration"/>
    <property type="evidence" value="ECO:0007669"/>
    <property type="project" value="InterPro"/>
</dbReference>
<organism evidence="2 3">
    <name type="scientific">Desulfurobacterium atlanticum</name>
    <dbReference type="NCBI Taxonomy" id="240169"/>
    <lineage>
        <taxon>Bacteria</taxon>
        <taxon>Pseudomonadati</taxon>
        <taxon>Aquificota</taxon>
        <taxon>Aquificia</taxon>
        <taxon>Desulfurobacteriales</taxon>
        <taxon>Desulfurobacteriaceae</taxon>
        <taxon>Desulfurobacterium</taxon>
    </lineage>
</organism>
<evidence type="ECO:0000259" key="1">
    <source>
        <dbReference type="PROSITE" id="PS50994"/>
    </source>
</evidence>
<sequence length="157" mass="18018">MANERRGNRLKTPKKKPKVIKPRKILGIDGTKFGIDRPGWATLIIVIDWYTKEILGYEISLRNKSSQWITALQEALFNGYPEGAMGKGIKLVSDYGSQPTSKSFMKFCSELGIKQIFASYNNLKGNAETEWKKKEMKKLHRELNKFSEFLVLIFRGV</sequence>
<dbReference type="InterPro" id="IPR050900">
    <property type="entry name" value="Transposase_IS3/IS150/IS904"/>
</dbReference>
<dbReference type="Proteomes" id="UP000198405">
    <property type="component" value="Unassembled WGS sequence"/>
</dbReference>
<gene>
    <name evidence="2" type="ORF">SAMN06265340_101153</name>
</gene>
<dbReference type="Pfam" id="PF00665">
    <property type="entry name" value="rve"/>
    <property type="match status" value="1"/>
</dbReference>
<dbReference type="OrthoDB" id="49548at2"/>
<accession>A0A238XPA0</accession>
<dbReference type="Gene3D" id="3.30.420.10">
    <property type="entry name" value="Ribonuclease H-like superfamily/Ribonuclease H"/>
    <property type="match status" value="1"/>
</dbReference>
<dbReference type="PROSITE" id="PS50994">
    <property type="entry name" value="INTEGRASE"/>
    <property type="match status" value="1"/>
</dbReference>
<evidence type="ECO:0000313" key="3">
    <source>
        <dbReference type="Proteomes" id="UP000198405"/>
    </source>
</evidence>
<dbReference type="PANTHER" id="PTHR46889">
    <property type="entry name" value="TRANSPOSASE INSF FOR INSERTION SEQUENCE IS3B-RELATED"/>
    <property type="match status" value="1"/>
</dbReference>
<feature type="domain" description="Integrase catalytic" evidence="1">
    <location>
        <begin position="18"/>
        <end position="157"/>
    </location>
</feature>
<dbReference type="InterPro" id="IPR036397">
    <property type="entry name" value="RNaseH_sf"/>
</dbReference>
<name>A0A238XPA0_9BACT</name>
<dbReference type="InterPro" id="IPR012337">
    <property type="entry name" value="RNaseH-like_sf"/>
</dbReference>
<protein>
    <submittedName>
        <fullName evidence="2">Integrase core domain-containing protein</fullName>
    </submittedName>
</protein>
<dbReference type="RefSeq" id="WP_089322187.1">
    <property type="nucleotide sequence ID" value="NZ_FZOB01000001.1"/>
</dbReference>
<keyword evidence="3" id="KW-1185">Reference proteome</keyword>
<dbReference type="EMBL" id="FZOB01000001">
    <property type="protein sequence ID" value="SNR60805.1"/>
    <property type="molecule type" value="Genomic_DNA"/>
</dbReference>
<proteinExistence type="predicted"/>
<reference evidence="3" key="1">
    <citation type="submission" date="2017-06" db="EMBL/GenBank/DDBJ databases">
        <authorList>
            <person name="Varghese N."/>
            <person name="Submissions S."/>
        </authorList>
    </citation>
    <scope>NUCLEOTIDE SEQUENCE [LARGE SCALE GENOMIC DNA]</scope>
    <source>
        <strain evidence="3">DSM 15668</strain>
    </source>
</reference>
<dbReference type="SUPFAM" id="SSF53098">
    <property type="entry name" value="Ribonuclease H-like"/>
    <property type="match status" value="1"/>
</dbReference>
<evidence type="ECO:0000313" key="2">
    <source>
        <dbReference type="EMBL" id="SNR60805.1"/>
    </source>
</evidence>
<dbReference type="GO" id="GO:0003676">
    <property type="term" value="F:nucleic acid binding"/>
    <property type="evidence" value="ECO:0007669"/>
    <property type="project" value="InterPro"/>
</dbReference>
<dbReference type="InterPro" id="IPR001584">
    <property type="entry name" value="Integrase_cat-core"/>
</dbReference>